<accession>A0A0B7KRB1</accession>
<evidence type="ECO:0000313" key="1">
    <source>
        <dbReference type="EMBL" id="CEO57331.1"/>
    </source>
</evidence>
<gene>
    <name evidence="1" type="ORF">BN869_000013389_1</name>
</gene>
<name>A0A0B7KRB1_BIOOC</name>
<sequence>MPVPALYYAATALHTISIPGHWAFGVEHVDKAVDQIPPEEEYSVGRAGARVSWGSFYGLLATLGLLNYQWAKGGGARTAEEKVIVLSTLAIGLFAGRPYFKARAYSPLGCIWVAPFLTAIATFI</sequence>
<dbReference type="AlphaFoldDB" id="A0A0B7KRB1"/>
<protein>
    <submittedName>
        <fullName evidence="1">Uncharacterized protein</fullName>
    </submittedName>
</protein>
<dbReference type="EMBL" id="CDPU01000096">
    <property type="protein sequence ID" value="CEO57331.1"/>
    <property type="molecule type" value="Genomic_DNA"/>
</dbReference>
<proteinExistence type="predicted"/>
<organism evidence="1">
    <name type="scientific">Bionectria ochroleuca</name>
    <name type="common">Gliocladium roseum</name>
    <dbReference type="NCBI Taxonomy" id="29856"/>
    <lineage>
        <taxon>Eukaryota</taxon>
        <taxon>Fungi</taxon>
        <taxon>Dikarya</taxon>
        <taxon>Ascomycota</taxon>
        <taxon>Pezizomycotina</taxon>
        <taxon>Sordariomycetes</taxon>
        <taxon>Hypocreomycetidae</taxon>
        <taxon>Hypocreales</taxon>
        <taxon>Bionectriaceae</taxon>
        <taxon>Clonostachys</taxon>
    </lineage>
</organism>
<reference evidence="1" key="1">
    <citation type="submission" date="2015-01" db="EMBL/GenBank/DDBJ databases">
        <authorList>
            <person name="Durling Mikael"/>
        </authorList>
    </citation>
    <scope>NUCLEOTIDE SEQUENCE</scope>
</reference>